<dbReference type="AlphaFoldDB" id="A0A915LGQ3"/>
<dbReference type="WBParaSite" id="scaffold11004_cov414.g15230">
    <property type="protein sequence ID" value="scaffold11004_cov414.g15230"/>
    <property type="gene ID" value="scaffold11004_cov414.g15230"/>
</dbReference>
<sequence>MINTFNKTFDLNDLKSQNYKINRGEIEIFEKHQVEEISLDNEQNDRSNYFKQHFETVIFGEILMKKSLKDIAKFFENSPNYKFEHDRLNHYKKFYDNLNSLADNIEENMELPKEWLKEEEKFLNTKHKESQQQYSDNKIEKLSVLIRINAGKVLLAYKRMKKIFKAFNFDDFVKQNCEYAETLAYTFEGKIKSEADKVVLEKIHERIVKF</sequence>
<name>A0A915LGQ3_MELJA</name>
<proteinExistence type="predicted"/>
<evidence type="ECO:0000313" key="2">
    <source>
        <dbReference type="WBParaSite" id="scaffold11004_cov414.g15230"/>
    </source>
</evidence>
<accession>A0A915LGQ3</accession>
<dbReference type="Proteomes" id="UP000887561">
    <property type="component" value="Unplaced"/>
</dbReference>
<protein>
    <submittedName>
        <fullName evidence="2">Uncharacterized protein</fullName>
    </submittedName>
</protein>
<evidence type="ECO:0000313" key="1">
    <source>
        <dbReference type="Proteomes" id="UP000887561"/>
    </source>
</evidence>
<organism evidence="1 2">
    <name type="scientific">Meloidogyne javanica</name>
    <name type="common">Root-knot nematode worm</name>
    <dbReference type="NCBI Taxonomy" id="6303"/>
    <lineage>
        <taxon>Eukaryota</taxon>
        <taxon>Metazoa</taxon>
        <taxon>Ecdysozoa</taxon>
        <taxon>Nematoda</taxon>
        <taxon>Chromadorea</taxon>
        <taxon>Rhabditida</taxon>
        <taxon>Tylenchina</taxon>
        <taxon>Tylenchomorpha</taxon>
        <taxon>Tylenchoidea</taxon>
        <taxon>Meloidogynidae</taxon>
        <taxon>Meloidogyninae</taxon>
        <taxon>Meloidogyne</taxon>
        <taxon>Meloidogyne incognita group</taxon>
    </lineage>
</organism>
<reference evidence="2" key="1">
    <citation type="submission" date="2022-11" db="UniProtKB">
        <authorList>
            <consortium name="WormBaseParasite"/>
        </authorList>
    </citation>
    <scope>IDENTIFICATION</scope>
</reference>
<keyword evidence="1" id="KW-1185">Reference proteome</keyword>